<feature type="domain" description="PAS" evidence="4">
    <location>
        <begin position="157"/>
        <end position="212"/>
    </location>
</feature>
<evidence type="ECO:0000313" key="6">
    <source>
        <dbReference type="EMBL" id="GAA2147522.1"/>
    </source>
</evidence>
<dbReference type="InterPro" id="IPR052016">
    <property type="entry name" value="Bact_Sigma-Reg"/>
</dbReference>
<dbReference type="InterPro" id="IPR001932">
    <property type="entry name" value="PPM-type_phosphatase-like_dom"/>
</dbReference>
<comment type="caution">
    <text evidence="6">The sequence shown here is derived from an EMBL/GenBank/DDBJ whole genome shotgun (WGS) entry which is preliminary data.</text>
</comment>
<dbReference type="InterPro" id="IPR036457">
    <property type="entry name" value="PPM-type-like_dom_sf"/>
</dbReference>
<sequence length="1249" mass="134562">MDMHTDEQQGPGDGSRRTTAGGERIHDGPLVVPIATALIAEDGRILHWSADAEALLGYTAEQAVGSLAAQILAGEEQRSEVLELFDGIVGGRAWSGVFPVRHLEGHYVNLEFRTHPIAGPDGRPLVLAVASDVTALRRVQEDLAVLDGFFTQSPVGMVVYDPELRYVRLNDALARVNGIPAAEHLGRRVTEVLPGINGTEVEAVMRRVLETGEAVVDARSHGRTPGDPDHDHAWSASYFRLDQPDGQVLGVSSTLIDVTERYRAESRAARATERLAVLMEATASIGTTLDLRRTTRELAEAMVPRIADVSGVFALERLVSGADPERAEEDSGDRWVRRLALSTIDPDYPVEHLPTEAVYRLPADSVYAEAMRSGRTVVAPSWELPLLASGMPNERVKAFRGKSSRPVRITPLVARGVVLGMVVYSRRGDRESFGAADITLGDELVSRAAVAIDNALLYQRQHETVRARAQALREAKAAQERLALINAASAGIGTTLDLAQTARELAQVATPLLADTVVVEVLESLIEGREAEVPGRADRSAVLRRMAFHSAPASAMTPVAAVGSVHRFHPSTPYAWALAHRRPLLVPRMDETGLTWFADDPARADAAVREGVRSLIVVPLIARGAPVGVAAFYRNVTERAYDEEDLALASELAARAAVAIDNALLYTRERDAARERQVALEKAEAAQQRLTLLNEASSRIGTTLDLNRTARELVEVVIPRFADFVTVDLLESVLAGEEAAPLPLSGPAMMRAVAVGELGESVVMSGAADAVGEPSRSAKLYAESLRSGRSILVAEVDEEALHRIVASPDRVDPSLEAGIHSYLMVPLLARGVVLGGAEFIRTANPEPFSAADVALAEELAARAAVCIDNARLYRRERDTALTLQRSLLPQEVHRSLGLEIAYRYLPSSVVSEVGGDWFDVVPLSGGRVALIVGDVMGHGIRAAATMGQLRTVARTLITMDMDPTRVMRRLDDAASAVGEGQFATCVCVVFDPVDRSCVACCAGHLPPVIGDASGAAHLLELPAGIPLGIGGVPFESVEFTLPEDGILVLYTDGLVERRDQDLDEGLELLRRTVADRRPTLEETCDAVLDTLGAHAGAGQDDIAVIMAHVRPIETYRLAVLPLAGDLAMVGHARRFVRRTLDCWELGSLGDIAELLTSELITNALTHAGAPTELRIFRNRLLTVEVADIDSHPPAPRRANDSDEGGRGMHLINELAHRWGSRSTTEGKVVWFELEIPPGVPPHHHLPAPA</sequence>
<dbReference type="Gene3D" id="3.30.450.20">
    <property type="entry name" value="PAS domain"/>
    <property type="match status" value="2"/>
</dbReference>
<dbReference type="InterPro" id="IPR035965">
    <property type="entry name" value="PAS-like_dom_sf"/>
</dbReference>
<organism evidence="6 7">
    <name type="scientific">Kitasatospora kazusensis</name>
    <dbReference type="NCBI Taxonomy" id="407974"/>
    <lineage>
        <taxon>Bacteria</taxon>
        <taxon>Bacillati</taxon>
        <taxon>Actinomycetota</taxon>
        <taxon>Actinomycetes</taxon>
        <taxon>Kitasatosporales</taxon>
        <taxon>Streptomycetaceae</taxon>
        <taxon>Kitasatospora</taxon>
    </lineage>
</organism>
<evidence type="ECO:0000259" key="5">
    <source>
        <dbReference type="PROSITE" id="PS51746"/>
    </source>
</evidence>
<dbReference type="SUPFAM" id="SSF81606">
    <property type="entry name" value="PP2C-like"/>
    <property type="match status" value="1"/>
</dbReference>
<dbReference type="PROSITE" id="PS50112">
    <property type="entry name" value="PAS"/>
    <property type="match status" value="2"/>
</dbReference>
<evidence type="ECO:0000256" key="3">
    <source>
        <dbReference type="SAM" id="MobiDB-lite"/>
    </source>
</evidence>
<feature type="region of interest" description="Disordered" evidence="3">
    <location>
        <begin position="1"/>
        <end position="25"/>
    </location>
</feature>
<dbReference type="InterPro" id="IPR003594">
    <property type="entry name" value="HATPase_dom"/>
</dbReference>
<dbReference type="InterPro" id="IPR013656">
    <property type="entry name" value="PAS_4"/>
</dbReference>
<dbReference type="Pfam" id="PF08448">
    <property type="entry name" value="PAS_4"/>
    <property type="match status" value="2"/>
</dbReference>
<gene>
    <name evidence="6" type="ORF">GCM10009760_38510</name>
</gene>
<keyword evidence="1" id="KW-0378">Hydrolase</keyword>
<dbReference type="PROSITE" id="PS51746">
    <property type="entry name" value="PPM_2"/>
    <property type="match status" value="1"/>
</dbReference>
<dbReference type="SMART" id="SM00091">
    <property type="entry name" value="PAS"/>
    <property type="match status" value="2"/>
</dbReference>
<feature type="domain" description="PAS" evidence="4">
    <location>
        <begin position="41"/>
        <end position="92"/>
    </location>
</feature>
<accession>A0ABN2ZTY9</accession>
<dbReference type="InterPro" id="IPR003018">
    <property type="entry name" value="GAF"/>
</dbReference>
<dbReference type="Pfam" id="PF13581">
    <property type="entry name" value="HATPase_c_2"/>
    <property type="match status" value="1"/>
</dbReference>
<dbReference type="InterPro" id="IPR029016">
    <property type="entry name" value="GAF-like_dom_sf"/>
</dbReference>
<dbReference type="PANTHER" id="PTHR43156">
    <property type="entry name" value="STAGE II SPORULATION PROTEIN E-RELATED"/>
    <property type="match status" value="1"/>
</dbReference>
<keyword evidence="7" id="KW-1185">Reference proteome</keyword>
<dbReference type="NCBIfam" id="TIGR00229">
    <property type="entry name" value="sensory_box"/>
    <property type="match status" value="2"/>
</dbReference>
<dbReference type="Pfam" id="PF01590">
    <property type="entry name" value="GAF"/>
    <property type="match status" value="1"/>
</dbReference>
<dbReference type="SMART" id="SM00065">
    <property type="entry name" value="GAF"/>
    <property type="match status" value="3"/>
</dbReference>
<evidence type="ECO:0000313" key="7">
    <source>
        <dbReference type="Proteomes" id="UP001422759"/>
    </source>
</evidence>
<keyword evidence="2" id="KW-0175">Coiled coil</keyword>
<dbReference type="InterPro" id="IPR036890">
    <property type="entry name" value="HATPase_C_sf"/>
</dbReference>
<dbReference type="Pfam" id="PF07228">
    <property type="entry name" value="SpoIIE"/>
    <property type="match status" value="1"/>
</dbReference>
<reference evidence="6 7" key="1">
    <citation type="journal article" date="2019" name="Int. J. Syst. Evol. Microbiol.">
        <title>The Global Catalogue of Microorganisms (GCM) 10K type strain sequencing project: providing services to taxonomists for standard genome sequencing and annotation.</title>
        <authorList>
            <consortium name="The Broad Institute Genomics Platform"/>
            <consortium name="The Broad Institute Genome Sequencing Center for Infectious Disease"/>
            <person name="Wu L."/>
            <person name="Ma J."/>
        </authorList>
    </citation>
    <scope>NUCLEOTIDE SEQUENCE [LARGE SCALE GENOMIC DNA]</scope>
    <source>
        <strain evidence="6 7">JCM 14560</strain>
    </source>
</reference>
<dbReference type="SUPFAM" id="SSF55781">
    <property type="entry name" value="GAF domain-like"/>
    <property type="match status" value="3"/>
</dbReference>
<dbReference type="Gene3D" id="3.30.565.10">
    <property type="entry name" value="Histidine kinase-like ATPase, C-terminal domain"/>
    <property type="match status" value="1"/>
</dbReference>
<dbReference type="Proteomes" id="UP001422759">
    <property type="component" value="Unassembled WGS sequence"/>
</dbReference>
<dbReference type="Gene3D" id="3.30.450.40">
    <property type="match status" value="3"/>
</dbReference>
<proteinExistence type="predicted"/>
<dbReference type="CDD" id="cd16936">
    <property type="entry name" value="HATPase_RsbW-like"/>
    <property type="match status" value="1"/>
</dbReference>
<feature type="domain" description="PPM-type phosphatase" evidence="5">
    <location>
        <begin position="899"/>
        <end position="1109"/>
    </location>
</feature>
<name>A0ABN2ZTY9_9ACTN</name>
<feature type="coiled-coil region" evidence="2">
    <location>
        <begin position="669"/>
        <end position="696"/>
    </location>
</feature>
<dbReference type="SMART" id="SM00331">
    <property type="entry name" value="PP2C_SIG"/>
    <property type="match status" value="1"/>
</dbReference>
<dbReference type="Gene3D" id="3.60.40.10">
    <property type="entry name" value="PPM-type phosphatase domain"/>
    <property type="match status" value="1"/>
</dbReference>
<dbReference type="SUPFAM" id="SSF55785">
    <property type="entry name" value="PYP-like sensor domain (PAS domain)"/>
    <property type="match status" value="2"/>
</dbReference>
<dbReference type="InterPro" id="IPR000014">
    <property type="entry name" value="PAS"/>
</dbReference>
<dbReference type="EMBL" id="BAAANT010000021">
    <property type="protein sequence ID" value="GAA2147522.1"/>
    <property type="molecule type" value="Genomic_DNA"/>
</dbReference>
<evidence type="ECO:0000256" key="2">
    <source>
        <dbReference type="SAM" id="Coils"/>
    </source>
</evidence>
<evidence type="ECO:0000256" key="1">
    <source>
        <dbReference type="ARBA" id="ARBA00022801"/>
    </source>
</evidence>
<evidence type="ECO:0008006" key="8">
    <source>
        <dbReference type="Google" id="ProtNLM"/>
    </source>
</evidence>
<dbReference type="Pfam" id="PF13185">
    <property type="entry name" value="GAF_2"/>
    <property type="match status" value="1"/>
</dbReference>
<evidence type="ECO:0000259" key="4">
    <source>
        <dbReference type="PROSITE" id="PS50112"/>
    </source>
</evidence>
<protein>
    <recommendedName>
        <fullName evidence="8">PAS domain S-box-containing protein</fullName>
    </recommendedName>
</protein>
<dbReference type="PANTHER" id="PTHR43156:SF2">
    <property type="entry name" value="STAGE II SPORULATION PROTEIN E"/>
    <property type="match status" value="1"/>
</dbReference>
<dbReference type="CDD" id="cd00130">
    <property type="entry name" value="PAS"/>
    <property type="match status" value="2"/>
</dbReference>